<dbReference type="EMBL" id="CAJPWZ010001783">
    <property type="protein sequence ID" value="CAG2223335.1"/>
    <property type="molecule type" value="Genomic_DNA"/>
</dbReference>
<sequence>MSLEERFSPANQTELYRTQYRSRRQKASESLPELGSDIRRLANLSYPTAPNDVRETLAKEQFIDGLMSVDMRLRIKQARPADLNDAIRHAVELKLLIRSKLRKIMGRVIQGL</sequence>
<dbReference type="PANTHER" id="PTHR19963:SF30">
    <property type="entry name" value="ENDONUCLEASE_EXONUCLEASE_PHOSPHATASE DOMAIN-CONTAINING PROTEIN"/>
    <property type="match status" value="1"/>
</dbReference>
<gene>
    <name evidence="2" type="ORF">MEDL_36607</name>
</gene>
<evidence type="ECO:0000256" key="1">
    <source>
        <dbReference type="SAM" id="MobiDB-lite"/>
    </source>
</evidence>
<dbReference type="OrthoDB" id="6091153at2759"/>
<dbReference type="Proteomes" id="UP000683360">
    <property type="component" value="Unassembled WGS sequence"/>
</dbReference>
<name>A0A8S3SYA1_MYTED</name>
<proteinExistence type="predicted"/>
<keyword evidence="3" id="KW-1185">Reference proteome</keyword>
<accession>A0A8S3SYA1</accession>
<evidence type="ECO:0000313" key="2">
    <source>
        <dbReference type="EMBL" id="CAG2223335.1"/>
    </source>
</evidence>
<protein>
    <submittedName>
        <fullName evidence="2">Uncharacterized protein</fullName>
    </submittedName>
</protein>
<dbReference type="AlphaFoldDB" id="A0A8S3SYA1"/>
<organism evidence="2 3">
    <name type="scientific">Mytilus edulis</name>
    <name type="common">Blue mussel</name>
    <dbReference type="NCBI Taxonomy" id="6550"/>
    <lineage>
        <taxon>Eukaryota</taxon>
        <taxon>Metazoa</taxon>
        <taxon>Spiralia</taxon>
        <taxon>Lophotrochozoa</taxon>
        <taxon>Mollusca</taxon>
        <taxon>Bivalvia</taxon>
        <taxon>Autobranchia</taxon>
        <taxon>Pteriomorphia</taxon>
        <taxon>Mytilida</taxon>
        <taxon>Mytiloidea</taxon>
        <taxon>Mytilidae</taxon>
        <taxon>Mytilinae</taxon>
        <taxon>Mytilus</taxon>
    </lineage>
</organism>
<reference evidence="2" key="1">
    <citation type="submission" date="2021-03" db="EMBL/GenBank/DDBJ databases">
        <authorList>
            <person name="Bekaert M."/>
        </authorList>
    </citation>
    <scope>NUCLEOTIDE SEQUENCE</scope>
</reference>
<comment type="caution">
    <text evidence="2">The sequence shown here is derived from an EMBL/GenBank/DDBJ whole genome shotgun (WGS) entry which is preliminary data.</text>
</comment>
<feature type="region of interest" description="Disordered" evidence="1">
    <location>
        <begin position="1"/>
        <end position="32"/>
    </location>
</feature>
<dbReference type="PANTHER" id="PTHR19963">
    <property type="entry name" value="CCHC-TYPE DOMAIN-CONTAINING PROTEIN"/>
    <property type="match status" value="1"/>
</dbReference>
<evidence type="ECO:0000313" key="3">
    <source>
        <dbReference type="Proteomes" id="UP000683360"/>
    </source>
</evidence>